<comment type="caution">
    <text evidence="6">The sequence shown here is derived from an EMBL/GenBank/DDBJ whole genome shotgun (WGS) entry which is preliminary data.</text>
</comment>
<dbReference type="CDD" id="cd01949">
    <property type="entry name" value="GGDEF"/>
    <property type="match status" value="1"/>
</dbReference>
<dbReference type="FunFam" id="3.30.70.270:FF:000001">
    <property type="entry name" value="Diguanylate cyclase domain protein"/>
    <property type="match status" value="1"/>
</dbReference>
<keyword evidence="2" id="KW-0597">Phosphoprotein</keyword>
<feature type="modified residue" description="4-aspartylphosphate" evidence="2">
    <location>
        <position position="498"/>
    </location>
</feature>
<dbReference type="InterPro" id="IPR011006">
    <property type="entry name" value="CheY-like_superfamily"/>
</dbReference>
<dbReference type="Pfam" id="PF01627">
    <property type="entry name" value="Hpt"/>
    <property type="match status" value="1"/>
</dbReference>
<dbReference type="Pfam" id="PF00072">
    <property type="entry name" value="Response_reg"/>
    <property type="match status" value="2"/>
</dbReference>
<dbReference type="GO" id="GO:0000160">
    <property type="term" value="P:phosphorelay signal transduction system"/>
    <property type="evidence" value="ECO:0007669"/>
    <property type="project" value="InterPro"/>
</dbReference>
<dbReference type="SMART" id="SM00267">
    <property type="entry name" value="GGDEF"/>
    <property type="match status" value="1"/>
</dbReference>
<dbReference type="InterPro" id="IPR043128">
    <property type="entry name" value="Rev_trsase/Diguanyl_cyclase"/>
</dbReference>
<accession>A0A934JBE5</accession>
<feature type="modified residue" description="4-aspartylphosphate" evidence="2">
    <location>
        <position position="193"/>
    </location>
</feature>
<reference evidence="6" key="1">
    <citation type="submission" date="2020-12" db="EMBL/GenBank/DDBJ databases">
        <authorList>
            <person name="Huq M.A."/>
        </authorList>
    </citation>
    <scope>NUCLEOTIDE SEQUENCE</scope>
    <source>
        <strain evidence="6">MAHUQ-46</strain>
    </source>
</reference>
<dbReference type="InterPro" id="IPR036641">
    <property type="entry name" value="HPT_dom_sf"/>
</dbReference>
<organism evidence="6 7">
    <name type="scientific">Paenibacillus roseus</name>
    <dbReference type="NCBI Taxonomy" id="2798579"/>
    <lineage>
        <taxon>Bacteria</taxon>
        <taxon>Bacillati</taxon>
        <taxon>Bacillota</taxon>
        <taxon>Bacilli</taxon>
        <taxon>Bacillales</taxon>
        <taxon>Paenibacillaceae</taxon>
        <taxon>Paenibacillus</taxon>
    </lineage>
</organism>
<evidence type="ECO:0000259" key="4">
    <source>
        <dbReference type="PROSITE" id="PS50887"/>
    </source>
</evidence>
<feature type="domain" description="HPt" evidence="5">
    <location>
        <begin position="17"/>
        <end position="128"/>
    </location>
</feature>
<dbReference type="AlphaFoldDB" id="A0A934JBE5"/>
<dbReference type="GO" id="GO:0043709">
    <property type="term" value="P:cell adhesion involved in single-species biofilm formation"/>
    <property type="evidence" value="ECO:0007669"/>
    <property type="project" value="TreeGrafter"/>
</dbReference>
<dbReference type="Gene3D" id="3.40.50.2300">
    <property type="match status" value="2"/>
</dbReference>
<dbReference type="PROSITE" id="PS50887">
    <property type="entry name" value="GGDEF"/>
    <property type="match status" value="1"/>
</dbReference>
<sequence>MRHPGNESLRSGGSQRGEQLIKEGRRRFLSEFQKYIRELECLLETCSTGDEGSRVKLRTIAHTMKGSAPVFGLNRIGEISARLLDLWEEDSASLTDKTKVRTLLQPSRQLLSELHMEYEIYRKELELEGADSRRSQGVLATQSRLLIIDDDPVLRSYLLRSLQYDGYEVMEASDVESGKRLLRQHHFDLIILDLMMYPQSGYELFDFLKEDPTFKWLPLIVLSGRGDLQDKVQCFFLGADDYVTKPFQYEELAARIYSLLHRNKGFEQMAFRDPLTGVFNRRYMDQQLQRELQRIERYPTPITMAFIDIDRFKSINDTFGHSAGDVVLQGLANVLQNRMRVTDLIARFGGEEFVVVMPNTTAEEGERVLGEALQVVRETAVARDEVREYRITFSAGVAQWREGLTAEQWIRLADTAMYNSKANGRNRITRIYQDEKQLPLKEEQRKLKKLLVADDDEIIRSFIVNTLNHLPIEIIQAVDGRDALDKLRTEEVDLCILDGMMPRMDGLTLLHELRRDKSLAGHQAKVIMLTARKKEEDMQQGLLLGAEEYMAKPFSIVELEIRVKRLLDITDQA</sequence>
<dbReference type="InterPro" id="IPR001789">
    <property type="entry name" value="Sig_transdc_resp-reg_receiver"/>
</dbReference>
<dbReference type="InterPro" id="IPR000160">
    <property type="entry name" value="GGDEF_dom"/>
</dbReference>
<dbReference type="SUPFAM" id="SSF55073">
    <property type="entry name" value="Nucleotide cyclase"/>
    <property type="match status" value="1"/>
</dbReference>
<evidence type="ECO:0000259" key="3">
    <source>
        <dbReference type="PROSITE" id="PS50110"/>
    </source>
</evidence>
<dbReference type="PROSITE" id="PS50894">
    <property type="entry name" value="HPT"/>
    <property type="match status" value="1"/>
</dbReference>
<dbReference type="PROSITE" id="PS50110">
    <property type="entry name" value="RESPONSE_REGULATORY"/>
    <property type="match status" value="2"/>
</dbReference>
<evidence type="ECO:0000256" key="1">
    <source>
        <dbReference type="PROSITE-ProRule" id="PRU00110"/>
    </source>
</evidence>
<proteinExistence type="predicted"/>
<dbReference type="GO" id="GO:0052621">
    <property type="term" value="F:diguanylate cyclase activity"/>
    <property type="evidence" value="ECO:0007669"/>
    <property type="project" value="TreeGrafter"/>
</dbReference>
<dbReference type="InterPro" id="IPR008207">
    <property type="entry name" value="Sig_transdc_His_kin_Hpt_dom"/>
</dbReference>
<evidence type="ECO:0000259" key="5">
    <source>
        <dbReference type="PROSITE" id="PS50894"/>
    </source>
</evidence>
<dbReference type="RefSeq" id="WP_199021663.1">
    <property type="nucleotide sequence ID" value="NZ_JAELUP010000117.1"/>
</dbReference>
<dbReference type="PANTHER" id="PTHR45138">
    <property type="entry name" value="REGULATORY COMPONENTS OF SENSORY TRANSDUCTION SYSTEM"/>
    <property type="match status" value="1"/>
</dbReference>
<keyword evidence="7" id="KW-1185">Reference proteome</keyword>
<dbReference type="Gene3D" id="3.30.70.270">
    <property type="match status" value="1"/>
</dbReference>
<dbReference type="SUPFAM" id="SSF47226">
    <property type="entry name" value="Histidine-containing phosphotransfer domain, HPT domain"/>
    <property type="match status" value="1"/>
</dbReference>
<dbReference type="EMBL" id="JAELUP010000117">
    <property type="protein sequence ID" value="MBJ6364056.1"/>
    <property type="molecule type" value="Genomic_DNA"/>
</dbReference>
<dbReference type="SUPFAM" id="SSF52172">
    <property type="entry name" value="CheY-like"/>
    <property type="match status" value="2"/>
</dbReference>
<dbReference type="GO" id="GO:0005886">
    <property type="term" value="C:plasma membrane"/>
    <property type="evidence" value="ECO:0007669"/>
    <property type="project" value="TreeGrafter"/>
</dbReference>
<dbReference type="InterPro" id="IPR050469">
    <property type="entry name" value="Diguanylate_Cyclase"/>
</dbReference>
<dbReference type="PANTHER" id="PTHR45138:SF9">
    <property type="entry name" value="DIGUANYLATE CYCLASE DGCM-RELATED"/>
    <property type="match status" value="1"/>
</dbReference>
<gene>
    <name evidence="6" type="ORF">JFN88_22835</name>
</gene>
<protein>
    <submittedName>
        <fullName evidence="6">Response regulator</fullName>
    </submittedName>
</protein>
<dbReference type="Pfam" id="PF00990">
    <property type="entry name" value="GGDEF"/>
    <property type="match status" value="1"/>
</dbReference>
<feature type="modified residue" description="Phosphohistidine" evidence="1">
    <location>
        <position position="62"/>
    </location>
</feature>
<evidence type="ECO:0000313" key="6">
    <source>
        <dbReference type="EMBL" id="MBJ6364056.1"/>
    </source>
</evidence>
<feature type="domain" description="Response regulatory" evidence="3">
    <location>
        <begin position="144"/>
        <end position="260"/>
    </location>
</feature>
<dbReference type="GO" id="GO:1902201">
    <property type="term" value="P:negative regulation of bacterial-type flagellum-dependent cell motility"/>
    <property type="evidence" value="ECO:0007669"/>
    <property type="project" value="TreeGrafter"/>
</dbReference>
<dbReference type="Proteomes" id="UP000640274">
    <property type="component" value="Unassembled WGS sequence"/>
</dbReference>
<feature type="domain" description="Response regulatory" evidence="3">
    <location>
        <begin position="449"/>
        <end position="567"/>
    </location>
</feature>
<evidence type="ECO:0000313" key="7">
    <source>
        <dbReference type="Proteomes" id="UP000640274"/>
    </source>
</evidence>
<dbReference type="Gene3D" id="1.20.120.160">
    <property type="entry name" value="HPT domain"/>
    <property type="match status" value="1"/>
</dbReference>
<dbReference type="NCBIfam" id="TIGR00254">
    <property type="entry name" value="GGDEF"/>
    <property type="match status" value="1"/>
</dbReference>
<dbReference type="SMART" id="SM00448">
    <property type="entry name" value="REC"/>
    <property type="match status" value="2"/>
</dbReference>
<evidence type="ECO:0000256" key="2">
    <source>
        <dbReference type="PROSITE-ProRule" id="PRU00169"/>
    </source>
</evidence>
<dbReference type="InterPro" id="IPR029787">
    <property type="entry name" value="Nucleotide_cyclase"/>
</dbReference>
<name>A0A934JBE5_9BACL</name>
<feature type="domain" description="GGDEF" evidence="4">
    <location>
        <begin position="300"/>
        <end position="433"/>
    </location>
</feature>
<dbReference type="CDD" id="cd17574">
    <property type="entry name" value="REC_OmpR"/>
    <property type="match status" value="1"/>
</dbReference>